<evidence type="ECO:0000313" key="2">
    <source>
        <dbReference type="Proteomes" id="UP000197138"/>
    </source>
</evidence>
<sequence length="152" mass="17565">MVAVFDGHNGAEASEMASKHMFKYFMLHPYFLGRELEARDFRFLNWGEDSRLQEVDRERVRTLNFYHSYHLDILKEALLRAIQDIDAKFSKEASRDDLNSGCTATVVLMADATLLRLYHKKQQNGAAIPVKAKEDLKAGQFEWFPHISPSRS</sequence>
<dbReference type="Proteomes" id="UP000197138">
    <property type="component" value="Unassembled WGS sequence"/>
</dbReference>
<reference evidence="2" key="1">
    <citation type="journal article" date="2017" name="Plant J.">
        <title>The pomegranate (Punica granatum L.) genome and the genomics of punicalagin biosynthesis.</title>
        <authorList>
            <person name="Qin G."/>
            <person name="Xu C."/>
            <person name="Ming R."/>
            <person name="Tang H."/>
            <person name="Guyot R."/>
            <person name="Kramer E.M."/>
            <person name="Hu Y."/>
            <person name="Yi X."/>
            <person name="Qi Y."/>
            <person name="Xu X."/>
            <person name="Gao Z."/>
            <person name="Pan H."/>
            <person name="Jian J."/>
            <person name="Tian Y."/>
            <person name="Yue Z."/>
            <person name="Xu Y."/>
        </authorList>
    </citation>
    <scope>NUCLEOTIDE SEQUENCE [LARGE SCALE GENOMIC DNA]</scope>
    <source>
        <strain evidence="2">cv. Dabenzi</strain>
    </source>
</reference>
<accession>A0A218WY60</accession>
<dbReference type="Gene3D" id="3.60.40.10">
    <property type="entry name" value="PPM-type phosphatase domain"/>
    <property type="match status" value="1"/>
</dbReference>
<dbReference type="InterPro" id="IPR036457">
    <property type="entry name" value="PPM-type-like_dom_sf"/>
</dbReference>
<proteinExistence type="predicted"/>
<organism evidence="1 2">
    <name type="scientific">Punica granatum</name>
    <name type="common">Pomegranate</name>
    <dbReference type="NCBI Taxonomy" id="22663"/>
    <lineage>
        <taxon>Eukaryota</taxon>
        <taxon>Viridiplantae</taxon>
        <taxon>Streptophyta</taxon>
        <taxon>Embryophyta</taxon>
        <taxon>Tracheophyta</taxon>
        <taxon>Spermatophyta</taxon>
        <taxon>Magnoliopsida</taxon>
        <taxon>eudicotyledons</taxon>
        <taxon>Gunneridae</taxon>
        <taxon>Pentapetalae</taxon>
        <taxon>rosids</taxon>
        <taxon>malvids</taxon>
        <taxon>Myrtales</taxon>
        <taxon>Lythraceae</taxon>
        <taxon>Punica</taxon>
    </lineage>
</organism>
<dbReference type="EMBL" id="MTKT01002718">
    <property type="protein sequence ID" value="OWM77151.1"/>
    <property type="molecule type" value="Genomic_DNA"/>
</dbReference>
<dbReference type="AlphaFoldDB" id="A0A218WY60"/>
<evidence type="ECO:0008006" key="3">
    <source>
        <dbReference type="Google" id="ProtNLM"/>
    </source>
</evidence>
<dbReference type="SUPFAM" id="SSF81606">
    <property type="entry name" value="PP2C-like"/>
    <property type="match status" value="1"/>
</dbReference>
<protein>
    <recommendedName>
        <fullName evidence="3">PPM-type phosphatase domain-containing protein</fullName>
    </recommendedName>
</protein>
<name>A0A218WY60_PUNGR</name>
<evidence type="ECO:0000313" key="1">
    <source>
        <dbReference type="EMBL" id="OWM77151.1"/>
    </source>
</evidence>
<gene>
    <name evidence="1" type="ORF">CDL15_Pgr017685</name>
</gene>
<comment type="caution">
    <text evidence="1">The sequence shown here is derived from an EMBL/GenBank/DDBJ whole genome shotgun (WGS) entry which is preliminary data.</text>
</comment>